<dbReference type="AlphaFoldDB" id="A0A371F5D9"/>
<evidence type="ECO:0008006" key="3">
    <source>
        <dbReference type="Google" id="ProtNLM"/>
    </source>
</evidence>
<gene>
    <name evidence="1" type="ORF">CR513_46865</name>
</gene>
<sequence>MPNGLSSLNNFHMHVLLAMLERELLSFESLKDWYMVDANFNEAYDHCHEGFLFKENVYVCPRALSENCWLRRHTNKDLMGHFGMCKTYEALRRALYMSKMLYLQDDKVQSIVQWFVYPSPPIPTTP</sequence>
<dbReference type="Proteomes" id="UP000257109">
    <property type="component" value="Unassembled WGS sequence"/>
</dbReference>
<dbReference type="OrthoDB" id="1933708at2759"/>
<dbReference type="EMBL" id="QJKJ01010497">
    <property type="protein sequence ID" value="RDX73522.1"/>
    <property type="molecule type" value="Genomic_DNA"/>
</dbReference>
<protein>
    <recommendedName>
        <fullName evidence="3">Integrase zinc-binding domain-containing protein</fullName>
    </recommendedName>
</protein>
<evidence type="ECO:0000313" key="1">
    <source>
        <dbReference type="EMBL" id="RDX73522.1"/>
    </source>
</evidence>
<keyword evidence="2" id="KW-1185">Reference proteome</keyword>
<feature type="non-terminal residue" evidence="1">
    <location>
        <position position="1"/>
    </location>
</feature>
<accession>A0A371F5D9</accession>
<evidence type="ECO:0000313" key="2">
    <source>
        <dbReference type="Proteomes" id="UP000257109"/>
    </source>
</evidence>
<organism evidence="1 2">
    <name type="scientific">Mucuna pruriens</name>
    <name type="common">Velvet bean</name>
    <name type="synonym">Dolichos pruriens</name>
    <dbReference type="NCBI Taxonomy" id="157652"/>
    <lineage>
        <taxon>Eukaryota</taxon>
        <taxon>Viridiplantae</taxon>
        <taxon>Streptophyta</taxon>
        <taxon>Embryophyta</taxon>
        <taxon>Tracheophyta</taxon>
        <taxon>Spermatophyta</taxon>
        <taxon>Magnoliopsida</taxon>
        <taxon>eudicotyledons</taxon>
        <taxon>Gunneridae</taxon>
        <taxon>Pentapetalae</taxon>
        <taxon>rosids</taxon>
        <taxon>fabids</taxon>
        <taxon>Fabales</taxon>
        <taxon>Fabaceae</taxon>
        <taxon>Papilionoideae</taxon>
        <taxon>50 kb inversion clade</taxon>
        <taxon>NPAAA clade</taxon>
        <taxon>indigoferoid/millettioid clade</taxon>
        <taxon>Phaseoleae</taxon>
        <taxon>Mucuna</taxon>
    </lineage>
</organism>
<proteinExistence type="predicted"/>
<comment type="caution">
    <text evidence="1">The sequence shown here is derived from an EMBL/GenBank/DDBJ whole genome shotgun (WGS) entry which is preliminary data.</text>
</comment>
<name>A0A371F5D9_MUCPR</name>
<reference evidence="1" key="1">
    <citation type="submission" date="2018-05" db="EMBL/GenBank/DDBJ databases">
        <title>Draft genome of Mucuna pruriens seed.</title>
        <authorList>
            <person name="Nnadi N.E."/>
            <person name="Vos R."/>
            <person name="Hasami M.H."/>
            <person name="Devisetty U.K."/>
            <person name="Aguiy J.C."/>
        </authorList>
    </citation>
    <scope>NUCLEOTIDE SEQUENCE [LARGE SCALE GENOMIC DNA]</scope>
    <source>
        <strain evidence="1">JCA_2017</strain>
    </source>
</reference>